<sequence>MDGEEDGHLEWALPGDMEEDGEAGGNMKGVSTPFSF</sequence>
<dbReference type="KEGG" id="tnp:Tnap_1126"/>
<evidence type="ECO:0000313" key="3">
    <source>
        <dbReference type="Proteomes" id="UP000000940"/>
    </source>
</evidence>
<dbReference type="AlphaFoldDB" id="D2C8C7"/>
<proteinExistence type="predicted"/>
<feature type="region of interest" description="Disordered" evidence="1">
    <location>
        <begin position="1"/>
        <end position="36"/>
    </location>
</feature>
<dbReference type="HOGENOM" id="CLU_215021_0_0_0"/>
<name>D2C8C7_THEP2</name>
<evidence type="ECO:0000256" key="1">
    <source>
        <dbReference type="SAM" id="MobiDB-lite"/>
    </source>
</evidence>
<evidence type="ECO:0000313" key="2">
    <source>
        <dbReference type="EMBL" id="ADA67213.1"/>
    </source>
</evidence>
<reference evidence="2 3" key="1">
    <citation type="submission" date="2009-12" db="EMBL/GenBank/DDBJ databases">
        <title>Complete sequence of Thermotoga petrophila RKU-1.</title>
        <authorList>
            <consortium name="US DOE Joint Genome Institute"/>
            <person name="Lucas S."/>
            <person name="Copeland A."/>
            <person name="Lapidus A."/>
            <person name="Glavina del Rio T."/>
            <person name="Dalin E."/>
            <person name="Tice H."/>
            <person name="Bruce D."/>
            <person name="Goodwin L."/>
            <person name="Pitluck S."/>
            <person name="Munk A.C."/>
            <person name="Brettin T."/>
            <person name="Detter J.C."/>
            <person name="Han C."/>
            <person name="Tapia R."/>
            <person name="Larimer F."/>
            <person name="Land M."/>
            <person name="Hauser L."/>
            <person name="Kyrpides N."/>
            <person name="Mikhailova N."/>
            <person name="Nelson K.E."/>
            <person name="Gogarten J.P."/>
            <person name="Noll K.M."/>
        </authorList>
    </citation>
    <scope>NUCLEOTIDE SEQUENCE [LARGE SCALE GENOMIC DNA]</scope>
    <source>
        <strain evidence="3">ATCC BAA-489 / DSM 13996 / JCM 10882 / RKU-10</strain>
    </source>
</reference>
<keyword evidence="3" id="KW-1185">Reference proteome</keyword>
<gene>
    <name evidence="2" type="ordered locus">Tnap_1126</name>
</gene>
<dbReference type="Proteomes" id="UP000000940">
    <property type="component" value="Chromosome"/>
</dbReference>
<dbReference type="EMBL" id="CP001839">
    <property type="protein sequence ID" value="ADA67213.1"/>
    <property type="molecule type" value="Genomic_DNA"/>
</dbReference>
<accession>D2C8C7</accession>
<organism evidence="2 3">
    <name type="scientific">Thermotoga petrophila (strain ATCC BAA-489 / DSM 13996 / JCM 10882 / RKU-10)</name>
    <name type="common">Thermotoga naphthophila</name>
    <dbReference type="NCBI Taxonomy" id="590168"/>
    <lineage>
        <taxon>Bacteria</taxon>
        <taxon>Thermotogati</taxon>
        <taxon>Thermotogota</taxon>
        <taxon>Thermotogae</taxon>
        <taxon>Thermotogales</taxon>
        <taxon>Thermotogaceae</taxon>
        <taxon>Thermotoga</taxon>
    </lineage>
</organism>
<protein>
    <submittedName>
        <fullName evidence="2">Uncharacterized protein</fullName>
    </submittedName>
</protein>